<comment type="caution">
    <text evidence="2">The sequence shown here is derived from an EMBL/GenBank/DDBJ whole genome shotgun (WGS) entry which is preliminary data.</text>
</comment>
<sequence length="199" mass="22156">MYKSSLNSSFKLNHCVLALLYSPRSYHNDNQQQEQQHQWTQSANSSPPPPPLLLQVLLLLIATVSVSATPAPNITSITHSGNGCPQGFLTGRVVPDTDAANNKLQPILGPDIPITGNKRRNCQVHYRVALSSAYRMHVNAQGIDLVGYVPLVAGLKYQLYATMWLDSMDMMTVRGMGAIFQFPFQTGNNRRFKTNREKK</sequence>
<reference evidence="2" key="2">
    <citation type="submission" date="2023-06" db="EMBL/GenBank/DDBJ databases">
        <authorList>
            <consortium name="Lawrence Berkeley National Laboratory"/>
            <person name="Haridas S."/>
            <person name="Hensen N."/>
            <person name="Bonometti L."/>
            <person name="Westerberg I."/>
            <person name="Brannstrom I.O."/>
            <person name="Guillou S."/>
            <person name="Cros-Aarteil S."/>
            <person name="Calhoun S."/>
            <person name="Kuo A."/>
            <person name="Mondo S."/>
            <person name="Pangilinan J."/>
            <person name="Riley R."/>
            <person name="Labutti K."/>
            <person name="Andreopoulos B."/>
            <person name="Lipzen A."/>
            <person name="Chen C."/>
            <person name="Yanf M."/>
            <person name="Daum C."/>
            <person name="Ng V."/>
            <person name="Clum A."/>
            <person name="Steindorff A."/>
            <person name="Ohm R."/>
            <person name="Martin F."/>
            <person name="Silar P."/>
            <person name="Natvig D."/>
            <person name="Lalanne C."/>
            <person name="Gautier V."/>
            <person name="Ament-Velasquez S.L."/>
            <person name="Kruys A."/>
            <person name="Hutchinson M.I."/>
            <person name="Powell A.J."/>
            <person name="Barry K."/>
            <person name="Miller A.N."/>
            <person name="Grigoriev I.V."/>
            <person name="Debuchy R."/>
            <person name="Gladieux P."/>
            <person name="Thoren M.H."/>
            <person name="Johannesson H."/>
        </authorList>
    </citation>
    <scope>NUCLEOTIDE SEQUENCE</scope>
    <source>
        <strain evidence="2">SMH4131-1</strain>
    </source>
</reference>
<dbReference type="Pfam" id="PF14273">
    <property type="entry name" value="DUF4360"/>
    <property type="match status" value="1"/>
</dbReference>
<protein>
    <submittedName>
        <fullName evidence="2">Uncharacterized protein</fullName>
    </submittedName>
</protein>
<feature type="compositionally biased region" description="Low complexity" evidence="1">
    <location>
        <begin position="31"/>
        <end position="41"/>
    </location>
</feature>
<dbReference type="EMBL" id="JAUEPO010000002">
    <property type="protein sequence ID" value="KAK3333087.1"/>
    <property type="molecule type" value="Genomic_DNA"/>
</dbReference>
<organism evidence="2 3">
    <name type="scientific">Cercophora scortea</name>
    <dbReference type="NCBI Taxonomy" id="314031"/>
    <lineage>
        <taxon>Eukaryota</taxon>
        <taxon>Fungi</taxon>
        <taxon>Dikarya</taxon>
        <taxon>Ascomycota</taxon>
        <taxon>Pezizomycotina</taxon>
        <taxon>Sordariomycetes</taxon>
        <taxon>Sordariomycetidae</taxon>
        <taxon>Sordariales</taxon>
        <taxon>Lasiosphaeriaceae</taxon>
        <taxon>Cercophora</taxon>
    </lineage>
</organism>
<evidence type="ECO:0000313" key="2">
    <source>
        <dbReference type="EMBL" id="KAK3333087.1"/>
    </source>
</evidence>
<accession>A0AAE0IY72</accession>
<dbReference type="AlphaFoldDB" id="A0AAE0IY72"/>
<feature type="region of interest" description="Disordered" evidence="1">
    <location>
        <begin position="28"/>
        <end position="47"/>
    </location>
</feature>
<dbReference type="Proteomes" id="UP001286456">
    <property type="component" value="Unassembled WGS sequence"/>
</dbReference>
<dbReference type="InterPro" id="IPR025649">
    <property type="entry name" value="DUF4360"/>
</dbReference>
<name>A0AAE0IY72_9PEZI</name>
<reference evidence="2" key="1">
    <citation type="journal article" date="2023" name="Mol. Phylogenet. Evol.">
        <title>Genome-scale phylogeny and comparative genomics of the fungal order Sordariales.</title>
        <authorList>
            <person name="Hensen N."/>
            <person name="Bonometti L."/>
            <person name="Westerberg I."/>
            <person name="Brannstrom I.O."/>
            <person name="Guillou S."/>
            <person name="Cros-Aarteil S."/>
            <person name="Calhoun S."/>
            <person name="Haridas S."/>
            <person name="Kuo A."/>
            <person name="Mondo S."/>
            <person name="Pangilinan J."/>
            <person name="Riley R."/>
            <person name="LaButti K."/>
            <person name="Andreopoulos B."/>
            <person name="Lipzen A."/>
            <person name="Chen C."/>
            <person name="Yan M."/>
            <person name="Daum C."/>
            <person name="Ng V."/>
            <person name="Clum A."/>
            <person name="Steindorff A."/>
            <person name="Ohm R.A."/>
            <person name="Martin F."/>
            <person name="Silar P."/>
            <person name="Natvig D.O."/>
            <person name="Lalanne C."/>
            <person name="Gautier V."/>
            <person name="Ament-Velasquez S.L."/>
            <person name="Kruys A."/>
            <person name="Hutchinson M.I."/>
            <person name="Powell A.J."/>
            <person name="Barry K."/>
            <person name="Miller A.N."/>
            <person name="Grigoriev I.V."/>
            <person name="Debuchy R."/>
            <person name="Gladieux P."/>
            <person name="Hiltunen Thoren M."/>
            <person name="Johannesson H."/>
        </authorList>
    </citation>
    <scope>NUCLEOTIDE SEQUENCE</scope>
    <source>
        <strain evidence="2">SMH4131-1</strain>
    </source>
</reference>
<proteinExistence type="predicted"/>
<evidence type="ECO:0000313" key="3">
    <source>
        <dbReference type="Proteomes" id="UP001286456"/>
    </source>
</evidence>
<keyword evidence="3" id="KW-1185">Reference proteome</keyword>
<evidence type="ECO:0000256" key="1">
    <source>
        <dbReference type="SAM" id="MobiDB-lite"/>
    </source>
</evidence>
<gene>
    <name evidence="2" type="ORF">B0T19DRAFT_116105</name>
</gene>